<keyword evidence="2" id="KW-1185">Reference proteome</keyword>
<dbReference type="KEGG" id="cpeg:CPELA_07265"/>
<dbReference type="Proteomes" id="UP000288929">
    <property type="component" value="Chromosome"/>
</dbReference>
<gene>
    <name evidence="1" type="ORF">CPELA_07265</name>
</gene>
<protein>
    <submittedName>
        <fullName evidence="1">Uncharacterized protein</fullName>
    </submittedName>
</protein>
<name>A0A410W9U7_9CORY</name>
<dbReference type="RefSeq" id="WP_128890126.1">
    <property type="nucleotide sequence ID" value="NZ_BMCX01000003.1"/>
</dbReference>
<dbReference type="OrthoDB" id="4413502at2"/>
<dbReference type="AlphaFoldDB" id="A0A410W9U7"/>
<evidence type="ECO:0000313" key="1">
    <source>
        <dbReference type="EMBL" id="QAU52715.1"/>
    </source>
</evidence>
<sequence length="70" mass="7654">MLDCIHEATYVEKVKWKTWSGEQATGAGTYVSNDCGGAPCKKPQRWKVTVVLSDPVETPEGIVFSSATTY</sequence>
<proteinExistence type="predicted"/>
<evidence type="ECO:0000313" key="2">
    <source>
        <dbReference type="Proteomes" id="UP000288929"/>
    </source>
</evidence>
<accession>A0A410W9U7</accession>
<dbReference type="EMBL" id="CP035299">
    <property type="protein sequence ID" value="QAU52715.1"/>
    <property type="molecule type" value="Genomic_DNA"/>
</dbReference>
<organism evidence="1 2">
    <name type="scientific">Corynebacterium pelargi</name>
    <dbReference type="NCBI Taxonomy" id="1471400"/>
    <lineage>
        <taxon>Bacteria</taxon>
        <taxon>Bacillati</taxon>
        <taxon>Actinomycetota</taxon>
        <taxon>Actinomycetes</taxon>
        <taxon>Mycobacteriales</taxon>
        <taxon>Corynebacteriaceae</taxon>
        <taxon>Corynebacterium</taxon>
    </lineage>
</organism>
<reference evidence="1 2" key="1">
    <citation type="submission" date="2019-01" db="EMBL/GenBank/DDBJ databases">
        <authorList>
            <person name="Ruckert C."/>
            <person name="Busche T."/>
            <person name="Kalinowski J."/>
        </authorList>
    </citation>
    <scope>NUCLEOTIDE SEQUENCE [LARGE SCALE GENOMIC DNA]</scope>
    <source>
        <strain evidence="1 2">136/3</strain>
    </source>
</reference>